<sequence length="260" mass="27954">MSRSEKVAFVTGGRRGIGRAIAYALAGHGFDVVINDVMRDQNADETLAGIASRGVRGAFVQGDIADLDSQERLVSQAWDALGPISCLVNNAGVQTAFRGDMLNVPPESLDRLLGVNVRGTFFLTQHVARRMIADRSGDHARPDRSIVFISSGNAVIATPAQADYCVSKAGVAMMSSLYALRLAEYGIAVHEVRPGIIRTDMTADVFDKYDGWVQSRGFPQARWGEAEDIGRTVGVLAAGLMPYITGGAYHVDGGMHIRRT</sequence>
<evidence type="ECO:0000259" key="3">
    <source>
        <dbReference type="SMART" id="SM00822"/>
    </source>
</evidence>
<proteinExistence type="inferred from homology"/>
<dbReference type="Gene3D" id="3.40.50.720">
    <property type="entry name" value="NAD(P)-binding Rossmann-like Domain"/>
    <property type="match status" value="1"/>
</dbReference>
<comment type="caution">
    <text evidence="4">The sequence shown here is derived from an EMBL/GenBank/DDBJ whole genome shotgun (WGS) entry which is preliminary data.</text>
</comment>
<comment type="similarity">
    <text evidence="1">Belongs to the short-chain dehydrogenases/reductases (SDR) family.</text>
</comment>
<organism evidence="4 5">
    <name type="scientific">Rhodopseudomonas palustris</name>
    <dbReference type="NCBI Taxonomy" id="1076"/>
    <lineage>
        <taxon>Bacteria</taxon>
        <taxon>Pseudomonadati</taxon>
        <taxon>Pseudomonadota</taxon>
        <taxon>Alphaproteobacteria</taxon>
        <taxon>Hyphomicrobiales</taxon>
        <taxon>Nitrobacteraceae</taxon>
        <taxon>Rhodopseudomonas</taxon>
    </lineage>
</organism>
<evidence type="ECO:0000256" key="2">
    <source>
        <dbReference type="ARBA" id="ARBA00023002"/>
    </source>
</evidence>
<name>A0A933RU52_RHOPL</name>
<dbReference type="SUPFAM" id="SSF51735">
    <property type="entry name" value="NAD(P)-binding Rossmann-fold domains"/>
    <property type="match status" value="1"/>
</dbReference>
<dbReference type="EMBL" id="JACRJB010000007">
    <property type="protein sequence ID" value="MBI5128322.1"/>
    <property type="molecule type" value="Genomic_DNA"/>
</dbReference>
<dbReference type="AlphaFoldDB" id="A0A933RU52"/>
<evidence type="ECO:0000313" key="4">
    <source>
        <dbReference type="EMBL" id="MBI5128322.1"/>
    </source>
</evidence>
<protein>
    <submittedName>
        <fullName evidence="4">3-ketoacyl-ACP reductase</fullName>
    </submittedName>
</protein>
<dbReference type="NCBIfam" id="NF009386">
    <property type="entry name" value="PRK12745.1"/>
    <property type="match status" value="1"/>
</dbReference>
<dbReference type="GO" id="GO:0016616">
    <property type="term" value="F:oxidoreductase activity, acting on the CH-OH group of donors, NAD or NADP as acceptor"/>
    <property type="evidence" value="ECO:0007669"/>
    <property type="project" value="TreeGrafter"/>
</dbReference>
<dbReference type="InterPro" id="IPR036291">
    <property type="entry name" value="NAD(P)-bd_dom_sf"/>
</dbReference>
<reference evidence="4" key="1">
    <citation type="submission" date="2020-07" db="EMBL/GenBank/DDBJ databases">
        <title>Huge and variable diversity of episymbiotic CPR bacteria and DPANN archaea in groundwater ecosystems.</title>
        <authorList>
            <person name="He C.Y."/>
            <person name="Keren R."/>
            <person name="Whittaker M."/>
            <person name="Farag I.F."/>
            <person name="Doudna J."/>
            <person name="Cate J.H.D."/>
            <person name="Banfield J.F."/>
        </authorList>
    </citation>
    <scope>NUCLEOTIDE SEQUENCE</scope>
    <source>
        <strain evidence="4">NC_groundwater_1818_Pr3_B-0.1um_66_35</strain>
    </source>
</reference>
<dbReference type="PANTHER" id="PTHR42760:SF133">
    <property type="entry name" value="3-OXOACYL-[ACYL-CARRIER-PROTEIN] REDUCTASE"/>
    <property type="match status" value="1"/>
</dbReference>
<dbReference type="InterPro" id="IPR002347">
    <property type="entry name" value="SDR_fam"/>
</dbReference>
<dbReference type="FunFam" id="3.40.50.720:FF:000084">
    <property type="entry name" value="Short-chain dehydrogenase reductase"/>
    <property type="match status" value="1"/>
</dbReference>
<dbReference type="Proteomes" id="UP000782519">
    <property type="component" value="Unassembled WGS sequence"/>
</dbReference>
<dbReference type="SMART" id="SM00822">
    <property type="entry name" value="PKS_KR"/>
    <property type="match status" value="1"/>
</dbReference>
<dbReference type="Pfam" id="PF13561">
    <property type="entry name" value="adh_short_C2"/>
    <property type="match status" value="1"/>
</dbReference>
<evidence type="ECO:0000256" key="1">
    <source>
        <dbReference type="ARBA" id="ARBA00006484"/>
    </source>
</evidence>
<dbReference type="InterPro" id="IPR020904">
    <property type="entry name" value="Sc_DH/Rdtase_CS"/>
</dbReference>
<gene>
    <name evidence="4" type="ORF">HZA66_02675</name>
</gene>
<accession>A0A933RU52</accession>
<dbReference type="PANTHER" id="PTHR42760">
    <property type="entry name" value="SHORT-CHAIN DEHYDROGENASES/REDUCTASES FAMILY MEMBER"/>
    <property type="match status" value="1"/>
</dbReference>
<evidence type="ECO:0000313" key="5">
    <source>
        <dbReference type="Proteomes" id="UP000782519"/>
    </source>
</evidence>
<dbReference type="PRINTS" id="PR00081">
    <property type="entry name" value="GDHRDH"/>
</dbReference>
<feature type="domain" description="Ketoreductase" evidence="3">
    <location>
        <begin position="6"/>
        <end position="193"/>
    </location>
</feature>
<keyword evidence="2" id="KW-0560">Oxidoreductase</keyword>
<dbReference type="PROSITE" id="PS00061">
    <property type="entry name" value="ADH_SHORT"/>
    <property type="match status" value="1"/>
</dbReference>
<dbReference type="InterPro" id="IPR057326">
    <property type="entry name" value="KR_dom"/>
</dbReference>